<organism evidence="1 2">
    <name type="scientific">Thiohalobacter thiocyanaticus</name>
    <dbReference type="NCBI Taxonomy" id="585455"/>
    <lineage>
        <taxon>Bacteria</taxon>
        <taxon>Pseudomonadati</taxon>
        <taxon>Pseudomonadota</taxon>
        <taxon>Gammaproteobacteria</taxon>
        <taxon>Thiohalobacterales</taxon>
        <taxon>Thiohalobacteraceae</taxon>
        <taxon>Thiohalobacter</taxon>
    </lineage>
</organism>
<dbReference type="RefSeq" id="WP_125182243.1">
    <property type="nucleotide sequence ID" value="NZ_QZMU01000001.1"/>
</dbReference>
<comment type="caution">
    <text evidence="1">The sequence shown here is derived from an EMBL/GenBank/DDBJ whole genome shotgun (WGS) entry which is preliminary data.</text>
</comment>
<sequence length="99" mass="11104">MSTAKDRLSAACKILADGNGPLRLRLHDAFVYHLMLVHRTELPEGCQELFDHVHSRMTCTASDRGSRDLVADSLMEMSDQEVEEVAEKIRTLHSILLGL</sequence>
<evidence type="ECO:0000313" key="2">
    <source>
        <dbReference type="Proteomes" id="UP000287798"/>
    </source>
</evidence>
<reference evidence="1 2" key="1">
    <citation type="journal article" date="2010" name="Int. J. Syst. Evol. Microbiol.">
        <title>Thiohalobacter thiocyanaticus gen. nov., sp. nov., a moderately halophilic, sulfur-oxidizing gammaproteobacterium from hypersaline lakes, that utilizes thiocyanate.</title>
        <authorList>
            <person name="Sorokin D.Y."/>
            <person name="Kovaleva O.L."/>
            <person name="Tourova T.P."/>
            <person name="Muyzer G."/>
        </authorList>
    </citation>
    <scope>NUCLEOTIDE SEQUENCE [LARGE SCALE GENOMIC DNA]</scope>
    <source>
        <strain evidence="1 2">Hrh1</strain>
    </source>
</reference>
<evidence type="ECO:0000313" key="1">
    <source>
        <dbReference type="EMBL" id="RRQ22902.1"/>
    </source>
</evidence>
<dbReference type="EMBL" id="QZMU01000001">
    <property type="protein sequence ID" value="RRQ22902.1"/>
    <property type="molecule type" value="Genomic_DNA"/>
</dbReference>
<keyword evidence="2" id="KW-1185">Reference proteome</keyword>
<gene>
    <name evidence="1" type="ORF">D6C00_13850</name>
</gene>
<protein>
    <submittedName>
        <fullName evidence="1">Uncharacterized protein</fullName>
    </submittedName>
</protein>
<dbReference type="Proteomes" id="UP000287798">
    <property type="component" value="Unassembled WGS sequence"/>
</dbReference>
<dbReference type="OrthoDB" id="7062272at2"/>
<dbReference type="AlphaFoldDB" id="A0A426QMA5"/>
<accession>A0A426QMA5</accession>
<proteinExistence type="predicted"/>
<name>A0A426QMA5_9GAMM</name>